<dbReference type="InterPro" id="IPR036165">
    <property type="entry name" value="YefM-like_sf"/>
</dbReference>
<sequence length="64" mass="7611">MELHPKILEKDGKKEFVILPYEEFERIETELNDYEDLRDLREAKQAEQDAETRSLADVRSEMGI</sequence>
<evidence type="ECO:0000313" key="4">
    <source>
        <dbReference type="Proteomes" id="UP000186400"/>
    </source>
</evidence>
<dbReference type="SUPFAM" id="SSF143120">
    <property type="entry name" value="YefM-like"/>
    <property type="match status" value="1"/>
</dbReference>
<evidence type="ECO:0000313" key="3">
    <source>
        <dbReference type="EMBL" id="SIQ27313.1"/>
    </source>
</evidence>
<comment type="similarity">
    <text evidence="1">Belongs to the phD/YefM antitoxin family.</text>
</comment>
<reference evidence="3 4" key="1">
    <citation type="submission" date="2017-01" db="EMBL/GenBank/DDBJ databases">
        <authorList>
            <person name="Mah S.A."/>
            <person name="Swanson W.J."/>
            <person name="Moy G.W."/>
            <person name="Vacquier V.D."/>
        </authorList>
    </citation>
    <scope>NUCLEOTIDE SEQUENCE [LARGE SCALE GENOMIC DNA]</scope>
    <source>
        <strain evidence="3 4">ASpG1</strain>
    </source>
</reference>
<accession>A0A1N6REN6</accession>
<dbReference type="RefSeq" id="WP_076488365.1">
    <property type="nucleotide sequence ID" value="NZ_FTMS01000006.1"/>
</dbReference>
<evidence type="ECO:0000256" key="2">
    <source>
        <dbReference type="SAM" id="MobiDB-lite"/>
    </source>
</evidence>
<evidence type="ECO:0000256" key="1">
    <source>
        <dbReference type="ARBA" id="ARBA00009981"/>
    </source>
</evidence>
<gene>
    <name evidence="3" type="ORF">SAMN05920897_10681</name>
</gene>
<name>A0A1N6REN6_9SPIO</name>
<dbReference type="EMBL" id="FTMS01000006">
    <property type="protein sequence ID" value="SIQ27313.1"/>
    <property type="molecule type" value="Genomic_DNA"/>
</dbReference>
<feature type="region of interest" description="Disordered" evidence="2">
    <location>
        <begin position="44"/>
        <end position="64"/>
    </location>
</feature>
<proteinExistence type="inferred from homology"/>
<dbReference type="OrthoDB" id="964659at2"/>
<protein>
    <submittedName>
        <fullName evidence="3">Antitoxin Phd_YefM, type II toxin-antitoxin system</fullName>
    </submittedName>
</protein>
<keyword evidence="4" id="KW-1185">Reference proteome</keyword>
<dbReference type="Proteomes" id="UP000186400">
    <property type="component" value="Unassembled WGS sequence"/>
</dbReference>
<organism evidence="3 4">
    <name type="scientific">Alkalispirochaeta americana</name>
    <dbReference type="NCBI Taxonomy" id="159291"/>
    <lineage>
        <taxon>Bacteria</taxon>
        <taxon>Pseudomonadati</taxon>
        <taxon>Spirochaetota</taxon>
        <taxon>Spirochaetia</taxon>
        <taxon>Spirochaetales</taxon>
        <taxon>Spirochaetaceae</taxon>
        <taxon>Alkalispirochaeta</taxon>
    </lineage>
</organism>
<dbReference type="AlphaFoldDB" id="A0A1N6REN6"/>